<accession>X1AXD9</accession>
<protein>
    <recommendedName>
        <fullName evidence="2">Fibronectin type-III domain-containing protein</fullName>
    </recommendedName>
</protein>
<dbReference type="AlphaFoldDB" id="X1AXD9"/>
<feature type="non-terminal residue" evidence="1">
    <location>
        <position position="1"/>
    </location>
</feature>
<sequence>WVVVNPSDSEISVTEVRVKDNAGTDWVWTVNVQGYPSENWAAGGVDGLYWTGYVGIPAHSAAYFRVRAAQADINEAPDHTMIWTANTSAGNLEKSSTVIGIDRGSWGGIYYNQPNDTTEQTDAATYLDGLYAYLDVDENGDNLTAGTEYLFYVNVHEWVGKAIDPGGTLTITIPKEFTSVALVDSTNFSDATVSGGGAENWTIHGTNDSAITNGVIHLSFNATTPATYTTRSNWEFDTRFTGIGGKGETIRYICEAAVSVQASSISVGYSLNWEHRITSVPNRVSHKVRIYGYADSGENFSIYTWDGSNWQDSTYNLPISIDWVEYDIDNSYVQNGIVSIKYDDDTTGDDTAENIRIDYCVVESTSATYSVEIYENINNVISGDNYYLEIKYMLDSTNDNFKVQVWNGSAWNDRGNTLDNSAGWEEWSYTLLANELTGTGDDVNIRFVDTDGELTDINALLLDYVRVRSYSAAVGLGKPILVSPENATETSDNTPTFTWENGANATYHRLVIDNSPDFSDGDNIYDNANIYDNTCTIENELPPDNYWWHVAAGNGGIENWSENTWRIEIIPYVPPEWQVIETWTGTVTAPVAWQLIETWTGTVSTPAEWKLIESWTGTVSAPAAWKLIETWTGTVEAPAAWQ</sequence>
<evidence type="ECO:0008006" key="2">
    <source>
        <dbReference type="Google" id="ProtNLM"/>
    </source>
</evidence>
<name>X1AXD9_9ZZZZ</name>
<gene>
    <name evidence="1" type="ORF">S01H4_04481</name>
</gene>
<dbReference type="InterPro" id="IPR013783">
    <property type="entry name" value="Ig-like_fold"/>
</dbReference>
<feature type="non-terminal residue" evidence="1">
    <location>
        <position position="642"/>
    </location>
</feature>
<comment type="caution">
    <text evidence="1">The sequence shown here is derived from an EMBL/GenBank/DDBJ whole genome shotgun (WGS) entry which is preliminary data.</text>
</comment>
<reference evidence="1" key="1">
    <citation type="journal article" date="2014" name="Front. Microbiol.">
        <title>High frequency of phylogenetically diverse reductive dehalogenase-homologous genes in deep subseafloor sedimentary metagenomes.</title>
        <authorList>
            <person name="Kawai M."/>
            <person name="Futagami T."/>
            <person name="Toyoda A."/>
            <person name="Takaki Y."/>
            <person name="Nishi S."/>
            <person name="Hori S."/>
            <person name="Arai W."/>
            <person name="Tsubouchi T."/>
            <person name="Morono Y."/>
            <person name="Uchiyama I."/>
            <person name="Ito T."/>
            <person name="Fujiyama A."/>
            <person name="Inagaki F."/>
            <person name="Takami H."/>
        </authorList>
    </citation>
    <scope>NUCLEOTIDE SEQUENCE</scope>
    <source>
        <strain evidence="1">Expedition CK06-06</strain>
    </source>
</reference>
<evidence type="ECO:0000313" key="1">
    <source>
        <dbReference type="EMBL" id="GAG64426.1"/>
    </source>
</evidence>
<proteinExistence type="predicted"/>
<organism evidence="1">
    <name type="scientific">marine sediment metagenome</name>
    <dbReference type="NCBI Taxonomy" id="412755"/>
    <lineage>
        <taxon>unclassified sequences</taxon>
        <taxon>metagenomes</taxon>
        <taxon>ecological metagenomes</taxon>
    </lineage>
</organism>
<dbReference type="EMBL" id="BART01001205">
    <property type="protein sequence ID" value="GAG64426.1"/>
    <property type="molecule type" value="Genomic_DNA"/>
</dbReference>
<dbReference type="Gene3D" id="2.60.40.10">
    <property type="entry name" value="Immunoglobulins"/>
    <property type="match status" value="1"/>
</dbReference>